<accession>W9RX99</accession>
<dbReference type="eggNOG" id="ENOG502SY4H">
    <property type="taxonomic scope" value="Eukaryota"/>
</dbReference>
<gene>
    <name evidence="1" type="ORF">L484_004441</name>
</gene>
<proteinExistence type="predicted"/>
<reference evidence="2" key="1">
    <citation type="submission" date="2013-01" db="EMBL/GenBank/DDBJ databases">
        <title>Draft Genome Sequence of a Mulberry Tree, Morus notabilis C.K. Schneid.</title>
        <authorList>
            <person name="He N."/>
            <person name="Zhao S."/>
        </authorList>
    </citation>
    <scope>NUCLEOTIDE SEQUENCE</scope>
</reference>
<evidence type="ECO:0000313" key="2">
    <source>
        <dbReference type="Proteomes" id="UP000030645"/>
    </source>
</evidence>
<protein>
    <submittedName>
        <fullName evidence="1">Uncharacterized protein</fullName>
    </submittedName>
</protein>
<organism evidence="1 2">
    <name type="scientific">Morus notabilis</name>
    <dbReference type="NCBI Taxonomy" id="981085"/>
    <lineage>
        <taxon>Eukaryota</taxon>
        <taxon>Viridiplantae</taxon>
        <taxon>Streptophyta</taxon>
        <taxon>Embryophyta</taxon>
        <taxon>Tracheophyta</taxon>
        <taxon>Spermatophyta</taxon>
        <taxon>Magnoliopsida</taxon>
        <taxon>eudicotyledons</taxon>
        <taxon>Gunneridae</taxon>
        <taxon>Pentapetalae</taxon>
        <taxon>rosids</taxon>
        <taxon>fabids</taxon>
        <taxon>Rosales</taxon>
        <taxon>Moraceae</taxon>
        <taxon>Moreae</taxon>
        <taxon>Morus</taxon>
    </lineage>
</organism>
<dbReference type="AlphaFoldDB" id="W9RX99"/>
<dbReference type="PANTHER" id="PTHR47592">
    <property type="entry name" value="PBF68 PROTEIN"/>
    <property type="match status" value="1"/>
</dbReference>
<keyword evidence="2" id="KW-1185">Reference proteome</keyword>
<dbReference type="EMBL" id="KE345791">
    <property type="protein sequence ID" value="EXC16430.1"/>
    <property type="molecule type" value="Genomic_DNA"/>
</dbReference>
<dbReference type="Proteomes" id="UP000030645">
    <property type="component" value="Unassembled WGS sequence"/>
</dbReference>
<evidence type="ECO:0000313" key="1">
    <source>
        <dbReference type="EMBL" id="EXC16430.1"/>
    </source>
</evidence>
<name>W9RX99_9ROSA</name>
<sequence>MSGEIHFLATKRAEILWPSIASPSRAVESPLRRTCEEISQDLDDCGVSDLVGAHGNHGIANSIVGEQGGLHYGVARTWALQPAQNRPLGSVLLSPARCSPQQRALQRTDALQCASWALQHRLLTENVFSIAYVLDPKLEPFPEPKEDDFEELKTARKKRGDDKIMCRGHILNTLSDRLYDLYNSMESLVKIWNALEYKYKTEKEGHRQNDCRYKKKKEEVNTNNANAVEEKSEDICAMVSELQIGMITETNMAAFKSSNWWLDSGATIHICNDKTMFLSYKVEKE</sequence>